<name>A0ABV9P3H5_9FLAO</name>
<dbReference type="Gene3D" id="2.60.40.10">
    <property type="entry name" value="Immunoglobulins"/>
    <property type="match status" value="1"/>
</dbReference>
<protein>
    <recommendedName>
        <fullName evidence="4">VWA domain-containing protein</fullName>
    </recommendedName>
</protein>
<organism evidence="2 3">
    <name type="scientific">Flavobacterium ponti</name>
    <dbReference type="NCBI Taxonomy" id="665133"/>
    <lineage>
        <taxon>Bacteria</taxon>
        <taxon>Pseudomonadati</taxon>
        <taxon>Bacteroidota</taxon>
        <taxon>Flavobacteriia</taxon>
        <taxon>Flavobacteriales</taxon>
        <taxon>Flavobacteriaceae</taxon>
        <taxon>Flavobacterium</taxon>
    </lineage>
</organism>
<evidence type="ECO:0000256" key="1">
    <source>
        <dbReference type="SAM" id="Phobius"/>
    </source>
</evidence>
<feature type="transmembrane region" description="Helical" evidence="1">
    <location>
        <begin position="651"/>
        <end position="668"/>
    </location>
</feature>
<evidence type="ECO:0000313" key="3">
    <source>
        <dbReference type="Proteomes" id="UP001595885"/>
    </source>
</evidence>
<sequence length="675" mass="76852">MTKITIFLLILSVVIAGLLSFYQYLYKVKNKSTLNLFLTFLRFVSYFTVFLLLINPIISRKTLETSKTPLPIFFDNSQSINELGASENISKVFKALSENSKLKDKFELQTYLFDDEIYQDKALDFKGKQSKIDQIAKDIKQLYKAPIFPVILVTDGNQTQGSDYIYSFQSNANVFPVIVGDTTEVEDLKINQVNVNKYAFLKNKFPVEVFVQYNGQKSISANVSISENGSVFFKETVSLSASQKVKTVTALLNANSIGTKKYTVTISSSLTEKNKTNNTKYFAVEVLDQRKEIALISSVNHPDLGAIKRSIEANQQRKVTILKPKEVNDLTKFNVCIFYQPTSEFSTVISQAKKLGLNAFFITGKSTDFNVMNQSQTDLTFKMANQKENYVASYNEQFNLFAQDNIGFDYFPPLENGFGSIKANSNVSVLLGSKINRIEVENPMLCFSENGANRNAYLLGENIWKWRIESHVKTKEFTQFDTFMDKIVQFLTTNSAKKSLVVNHESFYNSGEPIEITAQFFNKNYEFDENAKLAINLQNKTKNTSKTYDFLKGNNEYKVSLDNLEAGNYSFTVTEKNSNTKYSGSFEILDFEIEKQFVNADKNRLEQLAQNTNGKAFYPTNIDALVDNLLANDNYKSIQKEIVKKSPLIDWVWLLILLAIALATEWFVRKYNGLL</sequence>
<gene>
    <name evidence="2" type="ORF">ACFO3U_09220</name>
</gene>
<dbReference type="PANTHER" id="PTHR37947">
    <property type="entry name" value="BLL2462 PROTEIN"/>
    <property type="match status" value="1"/>
</dbReference>
<feature type="transmembrane region" description="Helical" evidence="1">
    <location>
        <begin position="6"/>
        <end position="25"/>
    </location>
</feature>
<keyword evidence="1" id="KW-1133">Transmembrane helix</keyword>
<evidence type="ECO:0008006" key="4">
    <source>
        <dbReference type="Google" id="ProtNLM"/>
    </source>
</evidence>
<dbReference type="Proteomes" id="UP001595885">
    <property type="component" value="Unassembled WGS sequence"/>
</dbReference>
<reference evidence="3" key="1">
    <citation type="journal article" date="2019" name="Int. J. Syst. Evol. Microbiol.">
        <title>The Global Catalogue of Microorganisms (GCM) 10K type strain sequencing project: providing services to taxonomists for standard genome sequencing and annotation.</title>
        <authorList>
            <consortium name="The Broad Institute Genomics Platform"/>
            <consortium name="The Broad Institute Genome Sequencing Center for Infectious Disease"/>
            <person name="Wu L."/>
            <person name="Ma J."/>
        </authorList>
    </citation>
    <scope>NUCLEOTIDE SEQUENCE [LARGE SCALE GENOMIC DNA]</scope>
    <source>
        <strain evidence="3">CCUG 50349</strain>
    </source>
</reference>
<dbReference type="PANTHER" id="PTHR37947:SF1">
    <property type="entry name" value="BLL2462 PROTEIN"/>
    <property type="match status" value="1"/>
</dbReference>
<keyword evidence="1" id="KW-0812">Transmembrane</keyword>
<comment type="caution">
    <text evidence="2">The sequence shown here is derived from an EMBL/GenBank/DDBJ whole genome shotgun (WGS) entry which is preliminary data.</text>
</comment>
<dbReference type="EMBL" id="JBHSGW010000025">
    <property type="protein sequence ID" value="MFC4740172.1"/>
    <property type="molecule type" value="Genomic_DNA"/>
</dbReference>
<feature type="transmembrane region" description="Helical" evidence="1">
    <location>
        <begin position="37"/>
        <end position="58"/>
    </location>
</feature>
<keyword evidence="1" id="KW-0472">Membrane</keyword>
<dbReference type="RefSeq" id="WP_379741004.1">
    <property type="nucleotide sequence ID" value="NZ_JBHSGW010000025.1"/>
</dbReference>
<accession>A0ABV9P3H5</accession>
<proteinExistence type="predicted"/>
<evidence type="ECO:0000313" key="2">
    <source>
        <dbReference type="EMBL" id="MFC4740172.1"/>
    </source>
</evidence>
<keyword evidence="3" id="KW-1185">Reference proteome</keyword>
<dbReference type="InterPro" id="IPR013783">
    <property type="entry name" value="Ig-like_fold"/>
</dbReference>